<organism evidence="1 2">
    <name type="scientific">Diabrotica balteata</name>
    <name type="common">Banded cucumber beetle</name>
    <dbReference type="NCBI Taxonomy" id="107213"/>
    <lineage>
        <taxon>Eukaryota</taxon>
        <taxon>Metazoa</taxon>
        <taxon>Ecdysozoa</taxon>
        <taxon>Arthropoda</taxon>
        <taxon>Hexapoda</taxon>
        <taxon>Insecta</taxon>
        <taxon>Pterygota</taxon>
        <taxon>Neoptera</taxon>
        <taxon>Endopterygota</taxon>
        <taxon>Coleoptera</taxon>
        <taxon>Polyphaga</taxon>
        <taxon>Cucujiformia</taxon>
        <taxon>Chrysomeloidea</taxon>
        <taxon>Chrysomelidae</taxon>
        <taxon>Galerucinae</taxon>
        <taxon>Diabroticina</taxon>
        <taxon>Diabroticites</taxon>
        <taxon>Diabrotica</taxon>
    </lineage>
</organism>
<proteinExistence type="predicted"/>
<dbReference type="GO" id="GO:0005886">
    <property type="term" value="C:plasma membrane"/>
    <property type="evidence" value="ECO:0007669"/>
    <property type="project" value="TreeGrafter"/>
</dbReference>
<evidence type="ECO:0000313" key="1">
    <source>
        <dbReference type="EMBL" id="CAG9838824.1"/>
    </source>
</evidence>
<dbReference type="AlphaFoldDB" id="A0A9N9T8Z3"/>
<keyword evidence="2" id="KW-1185">Reference proteome</keyword>
<sequence>MHGVHSNEKLFLRDFVNCVAGSSGGRLAQWLQPGSRVDPTKCQVVYSREDLRCGWPAIIMVLTRDQYGDMVFVPNMKVEVKAIPIDKKEIGDGDVGRKMRRISQPDLMTYGGLPPPPLHLPYEPTIRDKMCFHSITVMKVSICS</sequence>
<reference evidence="1" key="1">
    <citation type="submission" date="2022-01" db="EMBL/GenBank/DDBJ databases">
        <authorList>
            <person name="King R."/>
        </authorList>
    </citation>
    <scope>NUCLEOTIDE SEQUENCE</scope>
</reference>
<dbReference type="GO" id="GO:0007411">
    <property type="term" value="P:axon guidance"/>
    <property type="evidence" value="ECO:0007669"/>
    <property type="project" value="TreeGrafter"/>
</dbReference>
<dbReference type="EMBL" id="OU898283">
    <property type="protein sequence ID" value="CAG9838824.1"/>
    <property type="molecule type" value="Genomic_DNA"/>
</dbReference>
<evidence type="ECO:0000313" key="2">
    <source>
        <dbReference type="Proteomes" id="UP001153709"/>
    </source>
</evidence>
<dbReference type="GO" id="GO:0005634">
    <property type="term" value="C:nucleus"/>
    <property type="evidence" value="ECO:0007669"/>
    <property type="project" value="TreeGrafter"/>
</dbReference>
<name>A0A9N9T8Z3_DIABA</name>
<dbReference type="PANTHER" id="PTHR45943:SF1">
    <property type="entry name" value="E3 UBIQUITIN-PROTEIN LIGASE MYCBP2"/>
    <property type="match status" value="1"/>
</dbReference>
<dbReference type="GO" id="GO:0061630">
    <property type="term" value="F:ubiquitin protein ligase activity"/>
    <property type="evidence" value="ECO:0007669"/>
    <property type="project" value="TreeGrafter"/>
</dbReference>
<gene>
    <name evidence="1" type="ORF">DIABBA_LOCUS11657</name>
</gene>
<protein>
    <submittedName>
        <fullName evidence="1">Uncharacterized protein</fullName>
    </submittedName>
</protein>
<dbReference type="PANTHER" id="PTHR45943">
    <property type="entry name" value="E3 UBIQUITIN-PROTEIN LIGASE MYCBP2"/>
    <property type="match status" value="1"/>
</dbReference>
<dbReference type="Proteomes" id="UP001153709">
    <property type="component" value="Chromosome 8"/>
</dbReference>
<dbReference type="OrthoDB" id="6605665at2759"/>
<accession>A0A9N9T8Z3</accession>
<dbReference type="GO" id="GO:0008582">
    <property type="term" value="P:regulation of synaptic assembly at neuromuscular junction"/>
    <property type="evidence" value="ECO:0007669"/>
    <property type="project" value="TreeGrafter"/>
</dbReference>